<dbReference type="SUPFAM" id="SSF64288">
    <property type="entry name" value="Chorismate lyase-like"/>
    <property type="match status" value="1"/>
</dbReference>
<feature type="domain" description="HTH gntR-type" evidence="4">
    <location>
        <begin position="14"/>
        <end position="81"/>
    </location>
</feature>
<dbReference type="InterPro" id="IPR050679">
    <property type="entry name" value="Bact_HTH_transcr_reg"/>
</dbReference>
<dbReference type="EMBL" id="CP093327">
    <property type="protein sequence ID" value="UNK47827.1"/>
    <property type="molecule type" value="Genomic_DNA"/>
</dbReference>
<geneLocation type="plasmid" evidence="5 6">
    <name>p1</name>
</geneLocation>
<dbReference type="CDD" id="cd07377">
    <property type="entry name" value="WHTH_GntR"/>
    <property type="match status" value="1"/>
</dbReference>
<dbReference type="InterPro" id="IPR028978">
    <property type="entry name" value="Chorismate_lyase_/UTRA_dom_sf"/>
</dbReference>
<dbReference type="NCBIfam" id="TIGR02325">
    <property type="entry name" value="C_P_lyase_phnF"/>
    <property type="match status" value="1"/>
</dbReference>
<sequence length="244" mass="27575">MNHPAHLINRHSGIPLYKQIAGHLETELDHAYAPGDRLPVEAELAQRYDVNRLTVRQAIAEMVRRGLVETVQGKGTFVATPVIRYDIAAGRDASFTRTMRERGHLVETRLLKVRTDNDPELRRELDTGSELLRTDILRLVDDQPWSVTSTWLVPGRFPGLERKWTGASSLYTVLLDDYGVRMKRANRSFAALPADASDAEWLLLPVAAPILQVRGLNVDEAGRPIAVVEHHFRGDRLQFTMELQ</sequence>
<keyword evidence="1" id="KW-0805">Transcription regulation</keyword>
<dbReference type="Gene3D" id="3.40.1410.10">
    <property type="entry name" value="Chorismate lyase-like"/>
    <property type="match status" value="1"/>
</dbReference>
<dbReference type="InterPro" id="IPR036390">
    <property type="entry name" value="WH_DNA-bd_sf"/>
</dbReference>
<dbReference type="Proteomes" id="UP000829069">
    <property type="component" value="Plasmid p1"/>
</dbReference>
<dbReference type="Pfam" id="PF07702">
    <property type="entry name" value="UTRA"/>
    <property type="match status" value="1"/>
</dbReference>
<reference evidence="5 6" key="1">
    <citation type="submission" date="2022-03" db="EMBL/GenBank/DDBJ databases">
        <title>Isotopic signatures of nitrous oxide derived from detoxification processes.</title>
        <authorList>
            <person name="Behrendt U."/>
            <person name="Buchen C."/>
            <person name="Well R."/>
            <person name="Ulrich A."/>
            <person name="Rohe L."/>
            <person name="Kolb S."/>
            <person name="Schloter M."/>
            <person name="Horn M.A."/>
            <person name="Augustin J."/>
        </authorList>
    </citation>
    <scope>NUCLEOTIDE SEQUENCE [LARGE SCALE GENOMIC DNA]</scope>
    <source>
        <strain evidence="5 6">S4-C24</strain>
        <plasmid evidence="5 6">p1</plasmid>
    </source>
</reference>
<keyword evidence="6" id="KW-1185">Reference proteome</keyword>
<dbReference type="SMART" id="SM00866">
    <property type="entry name" value="UTRA"/>
    <property type="match status" value="1"/>
</dbReference>
<dbReference type="PANTHER" id="PTHR44846">
    <property type="entry name" value="MANNOSYL-D-GLYCERATE TRANSPORT/METABOLISM SYSTEM REPRESSOR MNGR-RELATED"/>
    <property type="match status" value="1"/>
</dbReference>
<keyword evidence="3" id="KW-0804">Transcription</keyword>
<protein>
    <submittedName>
        <fullName evidence="5">Phosphonate metabolism transcriptional regulator PhnF</fullName>
    </submittedName>
</protein>
<accession>A0ABY3WEH8</accession>
<dbReference type="PRINTS" id="PR00035">
    <property type="entry name" value="HTHGNTR"/>
</dbReference>
<dbReference type="InterPro" id="IPR000524">
    <property type="entry name" value="Tscrpt_reg_HTH_GntR"/>
</dbReference>
<dbReference type="InterPro" id="IPR036388">
    <property type="entry name" value="WH-like_DNA-bd_sf"/>
</dbReference>
<gene>
    <name evidence="5" type="primary">phnF</name>
    <name evidence="5" type="ORF">MNQ99_18295</name>
</gene>
<dbReference type="SMART" id="SM00345">
    <property type="entry name" value="HTH_GNTR"/>
    <property type="match status" value="1"/>
</dbReference>
<dbReference type="Pfam" id="PF00392">
    <property type="entry name" value="GntR"/>
    <property type="match status" value="1"/>
</dbReference>
<evidence type="ECO:0000256" key="1">
    <source>
        <dbReference type="ARBA" id="ARBA00023015"/>
    </source>
</evidence>
<dbReference type="RefSeq" id="WP_241915526.1">
    <property type="nucleotide sequence ID" value="NZ_CP093327.1"/>
</dbReference>
<evidence type="ECO:0000313" key="6">
    <source>
        <dbReference type="Proteomes" id="UP000829069"/>
    </source>
</evidence>
<dbReference type="PROSITE" id="PS50949">
    <property type="entry name" value="HTH_GNTR"/>
    <property type="match status" value="1"/>
</dbReference>
<keyword evidence="2" id="KW-0238">DNA-binding</keyword>
<evidence type="ECO:0000256" key="3">
    <source>
        <dbReference type="ARBA" id="ARBA00023163"/>
    </source>
</evidence>
<dbReference type="InterPro" id="IPR012702">
    <property type="entry name" value="CP_lyase_PhnF"/>
</dbReference>
<dbReference type="Gene3D" id="1.10.10.10">
    <property type="entry name" value="Winged helix-like DNA-binding domain superfamily/Winged helix DNA-binding domain"/>
    <property type="match status" value="1"/>
</dbReference>
<evidence type="ECO:0000256" key="2">
    <source>
        <dbReference type="ARBA" id="ARBA00023125"/>
    </source>
</evidence>
<dbReference type="SUPFAM" id="SSF46785">
    <property type="entry name" value="Winged helix' DNA-binding domain"/>
    <property type="match status" value="1"/>
</dbReference>
<evidence type="ECO:0000313" key="5">
    <source>
        <dbReference type="EMBL" id="UNK47827.1"/>
    </source>
</evidence>
<keyword evidence="5" id="KW-0614">Plasmid</keyword>
<organism evidence="5 6">
    <name type="scientific">Arthrobacter sulfonylureivorans</name>
    <dbReference type="NCBI Taxonomy" id="2486855"/>
    <lineage>
        <taxon>Bacteria</taxon>
        <taxon>Bacillati</taxon>
        <taxon>Actinomycetota</taxon>
        <taxon>Actinomycetes</taxon>
        <taxon>Micrococcales</taxon>
        <taxon>Micrococcaceae</taxon>
        <taxon>Arthrobacter</taxon>
    </lineage>
</organism>
<dbReference type="PANTHER" id="PTHR44846:SF1">
    <property type="entry name" value="MANNOSYL-D-GLYCERATE TRANSPORT_METABOLISM SYSTEM REPRESSOR MNGR-RELATED"/>
    <property type="match status" value="1"/>
</dbReference>
<evidence type="ECO:0000259" key="4">
    <source>
        <dbReference type="PROSITE" id="PS50949"/>
    </source>
</evidence>
<proteinExistence type="predicted"/>
<dbReference type="InterPro" id="IPR011663">
    <property type="entry name" value="UTRA"/>
</dbReference>
<name>A0ABY3WEH8_9MICC</name>